<evidence type="ECO:0000313" key="2">
    <source>
        <dbReference type="EMBL" id="WWC65517.1"/>
    </source>
</evidence>
<dbReference type="SUPFAM" id="SSF52266">
    <property type="entry name" value="SGNH hydrolase"/>
    <property type="match status" value="1"/>
</dbReference>
<proteinExistence type="predicted"/>
<dbReference type="CDD" id="cd00229">
    <property type="entry name" value="SGNH_hydrolase"/>
    <property type="match status" value="1"/>
</dbReference>
<dbReference type="PANTHER" id="PTHR34407:SF1">
    <property type="entry name" value="SGNH HYDROLASE-TYPE ESTERASE DOMAIN-CONTAINING PROTEIN"/>
    <property type="match status" value="1"/>
</dbReference>
<organism evidence="2 3">
    <name type="scientific">Kwoniella dejecticola CBS 10117</name>
    <dbReference type="NCBI Taxonomy" id="1296121"/>
    <lineage>
        <taxon>Eukaryota</taxon>
        <taxon>Fungi</taxon>
        <taxon>Dikarya</taxon>
        <taxon>Basidiomycota</taxon>
        <taxon>Agaricomycotina</taxon>
        <taxon>Tremellomycetes</taxon>
        <taxon>Tremellales</taxon>
        <taxon>Cryptococcaceae</taxon>
        <taxon>Kwoniella</taxon>
    </lineage>
</organism>
<keyword evidence="1" id="KW-0732">Signal</keyword>
<feature type="chain" id="PRO_5042522903" description="Capsular associated protein" evidence="1">
    <location>
        <begin position="29"/>
        <end position="555"/>
    </location>
</feature>
<reference evidence="2" key="1">
    <citation type="submission" date="2013-07" db="EMBL/GenBank/DDBJ databases">
        <authorList>
            <consortium name="The Broad Institute Genome Sequencing Platform"/>
            <person name="Cuomo C."/>
            <person name="Litvintseva A."/>
            <person name="Chen Y."/>
            <person name="Heitman J."/>
            <person name="Sun S."/>
            <person name="Springer D."/>
            <person name="Dromer F."/>
            <person name="Young S.K."/>
            <person name="Zeng Q."/>
            <person name="Gargeya S."/>
            <person name="Fitzgerald M."/>
            <person name="Abouelleil A."/>
            <person name="Alvarado L."/>
            <person name="Berlin A.M."/>
            <person name="Chapman S.B."/>
            <person name="Dewar J."/>
            <person name="Goldberg J."/>
            <person name="Griggs A."/>
            <person name="Gujja S."/>
            <person name="Hansen M."/>
            <person name="Howarth C."/>
            <person name="Imamovic A."/>
            <person name="Larimer J."/>
            <person name="McCowan C."/>
            <person name="Murphy C."/>
            <person name="Pearson M."/>
            <person name="Priest M."/>
            <person name="Roberts A."/>
            <person name="Saif S."/>
            <person name="Shea T."/>
            <person name="Sykes S."/>
            <person name="Wortman J."/>
            <person name="Nusbaum C."/>
            <person name="Birren B."/>
        </authorList>
    </citation>
    <scope>NUCLEOTIDE SEQUENCE</scope>
    <source>
        <strain evidence="2">CBS 10117</strain>
    </source>
</reference>
<reference evidence="2" key="2">
    <citation type="submission" date="2024-02" db="EMBL/GenBank/DDBJ databases">
        <title>Comparative genomics of Cryptococcus and Kwoniella reveals pathogenesis evolution and contrasting modes of karyotype evolution via chromosome fusion or intercentromeric recombination.</title>
        <authorList>
            <person name="Coelho M.A."/>
            <person name="David-Palma M."/>
            <person name="Shea T."/>
            <person name="Bowers K."/>
            <person name="McGinley-Smith S."/>
            <person name="Mohammad A.W."/>
            <person name="Gnirke A."/>
            <person name="Yurkov A.M."/>
            <person name="Nowrousian M."/>
            <person name="Sun S."/>
            <person name="Cuomo C.A."/>
            <person name="Heitman J."/>
        </authorList>
    </citation>
    <scope>NUCLEOTIDE SEQUENCE</scope>
    <source>
        <strain evidence="2">CBS 10117</strain>
    </source>
</reference>
<dbReference type="KEGG" id="kdj:28971239"/>
<name>A0AAJ8KW31_9TREE</name>
<evidence type="ECO:0008006" key="4">
    <source>
        <dbReference type="Google" id="ProtNLM"/>
    </source>
</evidence>
<dbReference type="EMBL" id="CP144540">
    <property type="protein sequence ID" value="WWC65517.1"/>
    <property type="molecule type" value="Genomic_DNA"/>
</dbReference>
<evidence type="ECO:0000256" key="1">
    <source>
        <dbReference type="SAM" id="SignalP"/>
    </source>
</evidence>
<feature type="signal peptide" evidence="1">
    <location>
        <begin position="1"/>
        <end position="28"/>
    </location>
</feature>
<sequence>MIPLPASRRPHLFLGVLSLIALWLFVQNSYHPGSALLKPSFPYSHPEEPNEYAGLEAEDLGVRSRVERLRSVCQGENAFEREYGRTNIRMSRAYEGSHHRIRQFLQKALRGEPLSISVIGGSVTKGHQVQKDEIWFHKFGEWFTDLIGDGVEINYVNGAAPATGSDYFSFCFPLHIPLESDLIFIELAVNDEGILEHVENMENLLRGLLDLPNRPAVILTEAVAFSNGGMGGGGGRMHLPVAQYFDVPVINQRHPLANHIARYPQLIRPYFSQDWWGNPDMRHMNARGHRDLGMLAASLIQDAACIMLSEPTFHVSQPPTVQSEREQAFTILGGMTAGHDEATSAEDALLLDQTLALAQSTWPEQSKSWRKNPSEGQEVGELMPGLWTTPVEYGILPRLNVLGGWNPNLEAVVPHFNPTCLSTRARQPQFNLTPSWNDGRWEYWVHPEHRDKPYLVAREPGATVKFKLETNVGVVKLYSLKSKSFGLGAIECWADDERDKAVVVEGYWTNEPNIGRFATIRSDLKAGVHTITCELLEKTSDPEGGHEFRLISIMR</sequence>
<dbReference type="PANTHER" id="PTHR34407">
    <property type="entry name" value="EXPRESSED PROTEIN"/>
    <property type="match status" value="1"/>
</dbReference>
<protein>
    <recommendedName>
        <fullName evidence="4">Capsular associated protein</fullName>
    </recommendedName>
</protein>
<accession>A0AAJ8KW31</accession>
<dbReference type="RefSeq" id="XP_065825843.1">
    <property type="nucleotide sequence ID" value="XM_065969771.1"/>
</dbReference>
<keyword evidence="3" id="KW-1185">Reference proteome</keyword>
<evidence type="ECO:0000313" key="3">
    <source>
        <dbReference type="Proteomes" id="UP000078595"/>
    </source>
</evidence>
<dbReference type="GeneID" id="28971239"/>
<dbReference type="AlphaFoldDB" id="A0AAJ8KW31"/>
<gene>
    <name evidence="2" type="ORF">I303_108135</name>
</gene>
<dbReference type="Proteomes" id="UP000078595">
    <property type="component" value="Chromosome 11"/>
</dbReference>